<comment type="caution">
    <text evidence="1">The sequence shown here is derived from an EMBL/GenBank/DDBJ whole genome shotgun (WGS) entry which is preliminary data.</text>
</comment>
<gene>
    <name evidence="1" type="ORF">AVEN_162469_1</name>
</gene>
<evidence type="ECO:0000313" key="1">
    <source>
        <dbReference type="EMBL" id="GBL84554.1"/>
    </source>
</evidence>
<dbReference type="AlphaFoldDB" id="A0A4Y2B0D7"/>
<feature type="non-terminal residue" evidence="1">
    <location>
        <position position="1"/>
    </location>
</feature>
<proteinExistence type="predicted"/>
<accession>A0A4Y2B0D7</accession>
<organism evidence="1 2">
    <name type="scientific">Araneus ventricosus</name>
    <name type="common">Orbweaver spider</name>
    <name type="synonym">Epeira ventricosa</name>
    <dbReference type="NCBI Taxonomy" id="182803"/>
    <lineage>
        <taxon>Eukaryota</taxon>
        <taxon>Metazoa</taxon>
        <taxon>Ecdysozoa</taxon>
        <taxon>Arthropoda</taxon>
        <taxon>Chelicerata</taxon>
        <taxon>Arachnida</taxon>
        <taxon>Araneae</taxon>
        <taxon>Araneomorphae</taxon>
        <taxon>Entelegynae</taxon>
        <taxon>Araneoidea</taxon>
        <taxon>Araneidae</taxon>
        <taxon>Araneus</taxon>
    </lineage>
</organism>
<reference evidence="1 2" key="1">
    <citation type="journal article" date="2019" name="Sci. Rep.">
        <title>Orb-weaving spider Araneus ventricosus genome elucidates the spidroin gene catalogue.</title>
        <authorList>
            <person name="Kono N."/>
            <person name="Nakamura H."/>
            <person name="Ohtoshi R."/>
            <person name="Moran D.A.P."/>
            <person name="Shinohara A."/>
            <person name="Yoshida Y."/>
            <person name="Fujiwara M."/>
            <person name="Mori M."/>
            <person name="Tomita M."/>
            <person name="Arakawa K."/>
        </authorList>
    </citation>
    <scope>NUCLEOTIDE SEQUENCE [LARGE SCALE GENOMIC DNA]</scope>
</reference>
<keyword evidence="2" id="KW-1185">Reference proteome</keyword>
<sequence length="83" mass="9468">DTHKESWQPGWESQLALDLEFRPRHVYPLTCIFPDQGILMNQHREALSRLLGSSPLMLNGVYRLFGFGMVLQLGASSSYRSDT</sequence>
<protein>
    <submittedName>
        <fullName evidence="1">Uncharacterized protein</fullName>
    </submittedName>
</protein>
<name>A0A4Y2B0D7_ARAVE</name>
<dbReference type="Proteomes" id="UP000499080">
    <property type="component" value="Unassembled WGS sequence"/>
</dbReference>
<evidence type="ECO:0000313" key="2">
    <source>
        <dbReference type="Proteomes" id="UP000499080"/>
    </source>
</evidence>
<dbReference type="EMBL" id="BGPR01081803">
    <property type="protein sequence ID" value="GBL84554.1"/>
    <property type="molecule type" value="Genomic_DNA"/>
</dbReference>